<dbReference type="CDD" id="cd00038">
    <property type="entry name" value="CAP_ED"/>
    <property type="match status" value="1"/>
</dbReference>
<gene>
    <name evidence="6" type="ORF">FN976_24100</name>
</gene>
<evidence type="ECO:0000313" key="7">
    <source>
        <dbReference type="Proteomes" id="UP000318199"/>
    </source>
</evidence>
<dbReference type="InterPro" id="IPR014710">
    <property type="entry name" value="RmlC-like_jellyroll"/>
</dbReference>
<dbReference type="Pfam" id="PF13545">
    <property type="entry name" value="HTH_Crp_2"/>
    <property type="match status" value="1"/>
</dbReference>
<dbReference type="SUPFAM" id="SSF51206">
    <property type="entry name" value="cAMP-binding domain-like"/>
    <property type="match status" value="1"/>
</dbReference>
<accession>A0A562ZI87</accession>
<proteinExistence type="predicted"/>
<evidence type="ECO:0000259" key="5">
    <source>
        <dbReference type="Pfam" id="PF13545"/>
    </source>
</evidence>
<keyword evidence="1" id="KW-0805">Transcription regulation</keyword>
<feature type="domain" description="HTH crp-type" evidence="5">
    <location>
        <begin position="190"/>
        <end position="240"/>
    </location>
</feature>
<evidence type="ECO:0000313" key="6">
    <source>
        <dbReference type="EMBL" id="TWO68028.1"/>
    </source>
</evidence>
<dbReference type="AlphaFoldDB" id="A0A562ZI87"/>
<feature type="domain" description="Cyclic nucleotide-binding" evidence="4">
    <location>
        <begin position="76"/>
        <end position="158"/>
    </location>
</feature>
<dbReference type="OrthoDB" id="571714at2"/>
<dbReference type="EMBL" id="VOBQ01000021">
    <property type="protein sequence ID" value="TWO68028.1"/>
    <property type="molecule type" value="Genomic_DNA"/>
</dbReference>
<dbReference type="Gene3D" id="2.60.120.10">
    <property type="entry name" value="Jelly Rolls"/>
    <property type="match status" value="1"/>
</dbReference>
<dbReference type="InterPro" id="IPR036390">
    <property type="entry name" value="WH_DNA-bd_sf"/>
</dbReference>
<evidence type="ECO:0000256" key="2">
    <source>
        <dbReference type="ARBA" id="ARBA00023125"/>
    </source>
</evidence>
<keyword evidence="2" id="KW-0238">DNA-binding</keyword>
<keyword evidence="3" id="KW-0804">Transcription</keyword>
<dbReference type="InterPro" id="IPR000595">
    <property type="entry name" value="cNMP-bd_dom"/>
</dbReference>
<reference evidence="6 7" key="1">
    <citation type="submission" date="2019-07" db="EMBL/GenBank/DDBJ databases">
        <title>Caenimonas sedimenti sp. nov., isolated from activated sludge.</title>
        <authorList>
            <person name="Xu J."/>
        </authorList>
    </citation>
    <scope>NUCLEOTIDE SEQUENCE [LARGE SCALE GENOMIC DNA]</scope>
    <source>
        <strain evidence="6 7">HX-9-20</strain>
    </source>
</reference>
<keyword evidence="7" id="KW-1185">Reference proteome</keyword>
<comment type="caution">
    <text evidence="6">The sequence shown here is derived from an EMBL/GenBank/DDBJ whole genome shotgun (WGS) entry which is preliminary data.</text>
</comment>
<dbReference type="GO" id="GO:0003677">
    <property type="term" value="F:DNA binding"/>
    <property type="evidence" value="ECO:0007669"/>
    <property type="project" value="UniProtKB-KW"/>
</dbReference>
<dbReference type="GO" id="GO:0006355">
    <property type="term" value="P:regulation of DNA-templated transcription"/>
    <property type="evidence" value="ECO:0007669"/>
    <property type="project" value="InterPro"/>
</dbReference>
<sequence length="245" mass="26512">MLLTCIWSSLGESGADGESNSRQDEHLVHGLVPEVDRPVCDRTGISPMILIMLSQDADLAGFSDQLLGAAKGTHRAAGAVLFRSGQRPAWMYYVRAGEAVMQRVTSAGAPVILQRASQGFIAEASLASARYHCEGVCRSECDLLAFPLSALREAIDQDEGTRWAWIGLLSAQARAQRARIERQSLKTIRQRLAHLILAEGSEKNGYRIPGTRIQLAAELGVTPEALYRCLADLQAQGQLSIEAAA</sequence>
<organism evidence="6 7">
    <name type="scientific">Caenimonas sedimenti</name>
    <dbReference type="NCBI Taxonomy" id="2596921"/>
    <lineage>
        <taxon>Bacteria</taxon>
        <taxon>Pseudomonadati</taxon>
        <taxon>Pseudomonadota</taxon>
        <taxon>Betaproteobacteria</taxon>
        <taxon>Burkholderiales</taxon>
        <taxon>Comamonadaceae</taxon>
        <taxon>Caenimonas</taxon>
    </lineage>
</organism>
<evidence type="ECO:0000259" key="4">
    <source>
        <dbReference type="Pfam" id="PF00027"/>
    </source>
</evidence>
<evidence type="ECO:0000256" key="1">
    <source>
        <dbReference type="ARBA" id="ARBA00023015"/>
    </source>
</evidence>
<dbReference type="SUPFAM" id="SSF46785">
    <property type="entry name" value="Winged helix' DNA-binding domain"/>
    <property type="match status" value="1"/>
</dbReference>
<dbReference type="InterPro" id="IPR012318">
    <property type="entry name" value="HTH_CRP"/>
</dbReference>
<dbReference type="Pfam" id="PF00027">
    <property type="entry name" value="cNMP_binding"/>
    <property type="match status" value="1"/>
</dbReference>
<name>A0A562ZI87_9BURK</name>
<protein>
    <submittedName>
        <fullName evidence="6">Crp/Fnr family transcriptional regulator</fullName>
    </submittedName>
</protein>
<evidence type="ECO:0000256" key="3">
    <source>
        <dbReference type="ARBA" id="ARBA00023163"/>
    </source>
</evidence>
<dbReference type="InterPro" id="IPR018490">
    <property type="entry name" value="cNMP-bd_dom_sf"/>
</dbReference>
<dbReference type="Proteomes" id="UP000318199">
    <property type="component" value="Unassembled WGS sequence"/>
</dbReference>